<dbReference type="GO" id="GO:0005886">
    <property type="term" value="C:plasma membrane"/>
    <property type="evidence" value="ECO:0007669"/>
    <property type="project" value="TreeGrafter"/>
</dbReference>
<dbReference type="Gene3D" id="2.140.10.30">
    <property type="entry name" value="Dipeptidylpeptidase IV, N-terminal domain"/>
    <property type="match status" value="1"/>
</dbReference>
<organism evidence="5 6">
    <name type="scientific">Desmophyllum pertusum</name>
    <dbReference type="NCBI Taxonomy" id="174260"/>
    <lineage>
        <taxon>Eukaryota</taxon>
        <taxon>Metazoa</taxon>
        <taxon>Cnidaria</taxon>
        <taxon>Anthozoa</taxon>
        <taxon>Hexacorallia</taxon>
        <taxon>Scleractinia</taxon>
        <taxon>Caryophylliina</taxon>
        <taxon>Caryophylliidae</taxon>
        <taxon>Desmophyllum</taxon>
    </lineage>
</organism>
<dbReference type="PANTHER" id="PTHR11731">
    <property type="entry name" value="PROTEASE FAMILY S9B,C DIPEPTIDYL-PEPTIDASE IV-RELATED"/>
    <property type="match status" value="1"/>
</dbReference>
<proteinExistence type="predicted"/>
<evidence type="ECO:0000259" key="4">
    <source>
        <dbReference type="Pfam" id="PF00930"/>
    </source>
</evidence>
<keyword evidence="1" id="KW-0031">Aminopeptidase</keyword>
<feature type="domain" description="Dipeptidylpeptidase IV N-terminal" evidence="4">
    <location>
        <begin position="2"/>
        <end position="215"/>
    </location>
</feature>
<sequence>MQQEVLNSDHALWFSPEGRYLAYIQFNDTEVNWYKFPWYGDRKNSYTTIREIAYPKPGYPNPTVKVYVIDLQNDPMKKIELSEPADFINIDHYVVNVAWASEKAVTVTWLNRDQNDAILHMCDLTSSQPYSLCKQNSNLRVQDGWVDDKYTTPLFSADGSYYITLWPFTQSGAGKFIHLAKMSTNPKGINNPSALTSGEWEILKILTHDDVNERVLKGPSETR</sequence>
<reference evidence="5" key="1">
    <citation type="submission" date="2023-01" db="EMBL/GenBank/DDBJ databases">
        <title>Genome assembly of the deep-sea coral Lophelia pertusa.</title>
        <authorList>
            <person name="Herrera S."/>
            <person name="Cordes E."/>
        </authorList>
    </citation>
    <scope>NUCLEOTIDE SEQUENCE</scope>
    <source>
        <strain evidence="5">USNM1676648</strain>
        <tissue evidence="5">Polyp</tissue>
    </source>
</reference>
<dbReference type="PANTHER" id="PTHR11731:SF200">
    <property type="entry name" value="DIPEPTIDYL PEPTIDASE 10, ISOFORM B"/>
    <property type="match status" value="1"/>
</dbReference>
<dbReference type="GO" id="GO:0008236">
    <property type="term" value="F:serine-type peptidase activity"/>
    <property type="evidence" value="ECO:0007669"/>
    <property type="project" value="UniProtKB-KW"/>
</dbReference>
<protein>
    <recommendedName>
        <fullName evidence="4">Dipeptidylpeptidase IV N-terminal domain-containing protein</fullName>
    </recommendedName>
</protein>
<dbReference type="AlphaFoldDB" id="A0A9X0CK52"/>
<name>A0A9X0CK52_9CNID</name>
<evidence type="ECO:0000256" key="1">
    <source>
        <dbReference type="ARBA" id="ARBA00022438"/>
    </source>
</evidence>
<keyword evidence="6" id="KW-1185">Reference proteome</keyword>
<keyword evidence="3" id="KW-0325">Glycoprotein</keyword>
<dbReference type="EMBL" id="MU827332">
    <property type="protein sequence ID" value="KAJ7354852.1"/>
    <property type="molecule type" value="Genomic_DNA"/>
</dbReference>
<evidence type="ECO:0000313" key="6">
    <source>
        <dbReference type="Proteomes" id="UP001163046"/>
    </source>
</evidence>
<evidence type="ECO:0000256" key="3">
    <source>
        <dbReference type="ARBA" id="ARBA00023180"/>
    </source>
</evidence>
<keyword evidence="1" id="KW-0378">Hydrolase</keyword>
<dbReference type="OrthoDB" id="16520at2759"/>
<comment type="caution">
    <text evidence="5">The sequence shown here is derived from an EMBL/GenBank/DDBJ whole genome shotgun (WGS) entry which is preliminary data.</text>
</comment>
<dbReference type="Proteomes" id="UP001163046">
    <property type="component" value="Unassembled WGS sequence"/>
</dbReference>
<evidence type="ECO:0000313" key="5">
    <source>
        <dbReference type="EMBL" id="KAJ7354852.1"/>
    </source>
</evidence>
<dbReference type="Pfam" id="PF00930">
    <property type="entry name" value="DPPIV_N"/>
    <property type="match status" value="1"/>
</dbReference>
<dbReference type="GO" id="GO:0004177">
    <property type="term" value="F:aminopeptidase activity"/>
    <property type="evidence" value="ECO:0007669"/>
    <property type="project" value="UniProtKB-KW"/>
</dbReference>
<gene>
    <name evidence="5" type="ORF">OS493_029858</name>
</gene>
<keyword evidence="2" id="KW-0720">Serine protease</keyword>
<accession>A0A9X0CK52</accession>
<dbReference type="GO" id="GO:0006508">
    <property type="term" value="P:proteolysis"/>
    <property type="evidence" value="ECO:0007669"/>
    <property type="project" value="InterPro"/>
</dbReference>
<dbReference type="InterPro" id="IPR050278">
    <property type="entry name" value="Serine_Prot_S9B/DPPIV"/>
</dbReference>
<dbReference type="InterPro" id="IPR002469">
    <property type="entry name" value="Peptidase_S9B_N"/>
</dbReference>
<dbReference type="GO" id="GO:0008239">
    <property type="term" value="F:dipeptidyl-peptidase activity"/>
    <property type="evidence" value="ECO:0007669"/>
    <property type="project" value="TreeGrafter"/>
</dbReference>
<evidence type="ECO:0000256" key="2">
    <source>
        <dbReference type="ARBA" id="ARBA00022825"/>
    </source>
</evidence>
<keyword evidence="1" id="KW-0645">Protease</keyword>
<dbReference type="SUPFAM" id="SSF82171">
    <property type="entry name" value="DPP6 N-terminal domain-like"/>
    <property type="match status" value="1"/>
</dbReference>